<proteinExistence type="predicted"/>
<sequence length="167" mass="17316">MFAITSSHTASGTSRGRVSKAAMLLAATAFAAMVAGTGTAAAGPQHHGTDPAATGCNQNAYLAATRGIQTESGQVVSYVDVYYSNSCQTNWIRVRSNPAGGAAIKDIWADGQPGLPPETDYGSGSSYSMQVYAPGSTCIHFQVHLKYPNGQHYAETYTAGANAETVC</sequence>
<dbReference type="OrthoDB" id="2863790at2"/>
<dbReference type="EMBL" id="QJKF01000025">
    <property type="protein sequence ID" value="PXX54082.1"/>
    <property type="molecule type" value="Genomic_DNA"/>
</dbReference>
<keyword evidence="3" id="KW-1185">Reference proteome</keyword>
<dbReference type="AlphaFoldDB" id="A0A318JP85"/>
<protein>
    <submittedName>
        <fullName evidence="2">Uncharacterized protein DUF2690</fullName>
    </submittedName>
</protein>
<name>A0A318JP85_9NOCA</name>
<gene>
    <name evidence="2" type="ORF">DFR70_12563</name>
</gene>
<dbReference type="InterPro" id="IPR021224">
    <property type="entry name" value="DUF2690"/>
</dbReference>
<keyword evidence="1" id="KW-0732">Signal</keyword>
<dbReference type="Pfam" id="PF10901">
    <property type="entry name" value="DUF2690"/>
    <property type="match status" value="1"/>
</dbReference>
<evidence type="ECO:0000256" key="1">
    <source>
        <dbReference type="SAM" id="SignalP"/>
    </source>
</evidence>
<dbReference type="RefSeq" id="WP_083894578.1">
    <property type="nucleotide sequence ID" value="NZ_QJKF01000025.1"/>
</dbReference>
<dbReference type="Proteomes" id="UP000247569">
    <property type="component" value="Unassembled WGS sequence"/>
</dbReference>
<reference evidence="2 3" key="1">
    <citation type="submission" date="2018-05" db="EMBL/GenBank/DDBJ databases">
        <title>Genomic Encyclopedia of Type Strains, Phase IV (KMG-IV): sequencing the most valuable type-strain genomes for metagenomic binning, comparative biology and taxonomic classification.</title>
        <authorList>
            <person name="Goeker M."/>
        </authorList>
    </citation>
    <scope>NUCLEOTIDE SEQUENCE [LARGE SCALE GENOMIC DNA]</scope>
    <source>
        <strain evidence="2 3">DSM 44704</strain>
    </source>
</reference>
<evidence type="ECO:0000313" key="3">
    <source>
        <dbReference type="Proteomes" id="UP000247569"/>
    </source>
</evidence>
<comment type="caution">
    <text evidence="2">The sequence shown here is derived from an EMBL/GenBank/DDBJ whole genome shotgun (WGS) entry which is preliminary data.</text>
</comment>
<feature type="chain" id="PRO_5039115505" evidence="1">
    <location>
        <begin position="32"/>
        <end position="167"/>
    </location>
</feature>
<feature type="signal peptide" evidence="1">
    <location>
        <begin position="1"/>
        <end position="31"/>
    </location>
</feature>
<accession>A0A318JP85</accession>
<organism evidence="2 3">
    <name type="scientific">Nocardia tenerifensis</name>
    <dbReference type="NCBI Taxonomy" id="228006"/>
    <lineage>
        <taxon>Bacteria</taxon>
        <taxon>Bacillati</taxon>
        <taxon>Actinomycetota</taxon>
        <taxon>Actinomycetes</taxon>
        <taxon>Mycobacteriales</taxon>
        <taxon>Nocardiaceae</taxon>
        <taxon>Nocardia</taxon>
    </lineage>
</organism>
<evidence type="ECO:0000313" key="2">
    <source>
        <dbReference type="EMBL" id="PXX54082.1"/>
    </source>
</evidence>